<dbReference type="Proteomes" id="UP000188729">
    <property type="component" value="Unassembled WGS sequence"/>
</dbReference>
<dbReference type="EMBL" id="MPSB01000002">
    <property type="protein sequence ID" value="ONF97210.1"/>
    <property type="molecule type" value="Genomic_DNA"/>
</dbReference>
<sequence>MQLGLGYVPAQPLVWRMKKLAPWRKTISHALRAERGFRRGACEMIRSGSIARYAAPLFTHWQAREPSPGR</sequence>
<gene>
    <name evidence="1" type="ORF">SPHI_06470</name>
</gene>
<comment type="caution">
    <text evidence="1">The sequence shown here is derived from an EMBL/GenBank/DDBJ whole genome shotgun (WGS) entry which is preliminary data.</text>
</comment>
<proteinExistence type="predicted"/>
<protein>
    <submittedName>
        <fullName evidence="1">Uncharacterized protein</fullName>
    </submittedName>
</protein>
<evidence type="ECO:0000313" key="1">
    <source>
        <dbReference type="EMBL" id="ONF97210.1"/>
    </source>
</evidence>
<evidence type="ECO:0000313" key="2">
    <source>
        <dbReference type="Proteomes" id="UP000188729"/>
    </source>
</evidence>
<organism evidence="1 2">
    <name type="scientific">Sphingomonas jeddahensis</name>
    <dbReference type="NCBI Taxonomy" id="1915074"/>
    <lineage>
        <taxon>Bacteria</taxon>
        <taxon>Pseudomonadati</taxon>
        <taxon>Pseudomonadota</taxon>
        <taxon>Alphaproteobacteria</taxon>
        <taxon>Sphingomonadales</taxon>
        <taxon>Sphingomonadaceae</taxon>
        <taxon>Sphingomonas</taxon>
    </lineage>
</organism>
<accession>A0A1V2EX85</accession>
<name>A0A1V2EX85_9SPHN</name>
<reference evidence="1 2" key="1">
    <citation type="submission" date="2016-11" db="EMBL/GenBank/DDBJ databases">
        <title>Genome sequence of Sphingomonas jeddahensis G39.</title>
        <authorList>
            <person name="Poehlein A."/>
            <person name="Wuebbeler J.H."/>
            <person name="Steinbuechel A."/>
            <person name="Daniel R."/>
        </authorList>
    </citation>
    <scope>NUCLEOTIDE SEQUENCE [LARGE SCALE GENOMIC DNA]</scope>
    <source>
        <strain evidence="1 2">G39</strain>
    </source>
</reference>
<dbReference type="AlphaFoldDB" id="A0A1V2EX85"/>
<keyword evidence="2" id="KW-1185">Reference proteome</keyword>